<dbReference type="EMBL" id="CACRTZ010000004">
    <property type="protein sequence ID" value="VYT90800.1"/>
    <property type="molecule type" value="Genomic_DNA"/>
</dbReference>
<evidence type="ECO:0000313" key="1">
    <source>
        <dbReference type="EMBL" id="VYT90800.1"/>
    </source>
</evidence>
<dbReference type="AlphaFoldDB" id="A0A6N3AMN8"/>
<accession>A0A6N3AMN8</accession>
<protein>
    <submittedName>
        <fullName evidence="1">Uncharacterized protein</fullName>
    </submittedName>
</protein>
<proteinExistence type="predicted"/>
<reference evidence="1" key="1">
    <citation type="submission" date="2019-11" db="EMBL/GenBank/DDBJ databases">
        <authorList>
            <person name="Feng L."/>
        </authorList>
    </citation>
    <scope>NUCLEOTIDE SEQUENCE</scope>
    <source>
        <strain evidence="1">EMassiliensisLFYP7</strain>
    </source>
</reference>
<sequence>MRLSSMFGCHKSNEVIYKDHNLAWVFGGNSSVFCFFKKGEPTITTEHWISDLSDVLSFDDKGGFLSLELSIPGYNGFLELNGTQKICFGSLYPGNVSGVLEPMQERYFDWKNKRLICFNKGISKSDEFLLVKLHHDFCLIVSEGKYSGFIVSDPLRYITGEKEGEIDIETSPDMEEYFLMARFFNIMSDNNVYASDNDMTKVVSELKDKILPDIGLIVSQKRRRLVKNTVFDLLDFYC</sequence>
<gene>
    <name evidence="1" type="ORF">EMLFYP7_00920</name>
</gene>
<name>A0A6N3AMN8_9ENTR</name>
<organism evidence="1">
    <name type="scientific">Phytobacter massiliensis</name>
    <dbReference type="NCBI Taxonomy" id="1485952"/>
    <lineage>
        <taxon>Bacteria</taxon>
        <taxon>Pseudomonadati</taxon>
        <taxon>Pseudomonadota</taxon>
        <taxon>Gammaproteobacteria</taxon>
        <taxon>Enterobacterales</taxon>
        <taxon>Enterobacteriaceae</taxon>
        <taxon>Phytobacter</taxon>
    </lineage>
</organism>